<comment type="function">
    <text evidence="3">Catalyzes the condensation of isopentenyl diphosphate (IPP) with allylic pyrophosphates generating different type of terpenoids.</text>
</comment>
<feature type="binding site" evidence="3">
    <location>
        <position position="261"/>
    </location>
    <ligand>
        <name>Mg(2+)</name>
        <dbReference type="ChEBI" id="CHEBI:18420"/>
    </ligand>
</feature>
<gene>
    <name evidence="5" type="ORF">GCM10022419_041230</name>
</gene>
<evidence type="ECO:0000256" key="2">
    <source>
        <dbReference type="ARBA" id="ARBA00038453"/>
    </source>
</evidence>
<dbReference type="GO" id="GO:0016740">
    <property type="term" value="F:transferase activity"/>
    <property type="evidence" value="ECO:0007669"/>
    <property type="project" value="UniProtKB-KW"/>
</dbReference>
<comment type="cofactor">
    <cofactor evidence="3">
        <name>Mg(2+)</name>
        <dbReference type="ChEBI" id="CHEBI:18420"/>
    </cofactor>
    <text evidence="3">Binds 2 magnesium ions per subunit.</text>
</comment>
<feature type="binding site" evidence="3">
    <location>
        <position position="121"/>
    </location>
    <ligand>
        <name>substrate</name>
    </ligand>
</feature>
<dbReference type="EC" id="2.5.1.-" evidence="3"/>
<dbReference type="InterPro" id="IPR018520">
    <property type="entry name" value="UPP_synth-like_CS"/>
</dbReference>
<feature type="binding site" evidence="3">
    <location>
        <position position="86"/>
    </location>
    <ligand>
        <name>substrate</name>
    </ligand>
</feature>
<evidence type="ECO:0000256" key="4">
    <source>
        <dbReference type="SAM" id="MobiDB-lite"/>
    </source>
</evidence>
<feature type="binding site" evidence="3">
    <location>
        <begin position="114"/>
        <end position="116"/>
    </location>
    <ligand>
        <name>substrate</name>
    </ligand>
</feature>
<feature type="active site" description="Proton acceptor" evidence="3">
    <location>
        <position position="117"/>
    </location>
</feature>
<feature type="binding site" evidence="3">
    <location>
        <begin position="248"/>
        <end position="250"/>
    </location>
    <ligand>
        <name>substrate</name>
    </ligand>
</feature>
<evidence type="ECO:0000256" key="1">
    <source>
        <dbReference type="ARBA" id="ARBA00022679"/>
    </source>
</evidence>
<keyword evidence="3" id="KW-0460">Magnesium</keyword>
<dbReference type="SUPFAM" id="SSF64005">
    <property type="entry name" value="Undecaprenyl diphosphate synthase"/>
    <property type="match status" value="1"/>
</dbReference>
<protein>
    <recommendedName>
        <fullName evidence="3">Isoprenyl transferase</fullName>
        <ecNumber evidence="3">2.5.1.-</ecNumber>
    </recommendedName>
</protein>
<dbReference type="Pfam" id="PF01255">
    <property type="entry name" value="Prenyltransf"/>
    <property type="match status" value="1"/>
</dbReference>
<sequence length="293" mass="33264">MRYGHTIINPDNLSHLCPENPERSDSGSAARHSGWVQTTDLLHALYARRLRRQVMAGPLPRHVGLIIDGNRRWARQQGMANPSIGHKYGADHISHVLTWCEGLGIDHLTVFLCSTENLQRRGDEEVAYLLRVIEQMVADRFDRPDARWRMHVAGLLDMLPDSTARALKSAVEATRTCDTGFHLTLAIGYGGRQEVIDALRELLYERAEAGESMRDLAATLSVDDIARHLYTAGQPDPDLVIRTSGEQRMSNFLLWQSAYSELYFCEAYWPAFREIDFLRALRSFAARQRRFGG</sequence>
<dbReference type="NCBIfam" id="TIGR00055">
    <property type="entry name" value="uppS"/>
    <property type="match status" value="1"/>
</dbReference>
<feature type="binding site" evidence="3">
    <location>
        <position position="242"/>
    </location>
    <ligand>
        <name>substrate</name>
    </ligand>
</feature>
<dbReference type="Gene3D" id="3.40.1180.10">
    <property type="entry name" value="Decaprenyl diphosphate synthase-like"/>
    <property type="match status" value="1"/>
</dbReference>
<comment type="similarity">
    <text evidence="2">Belongs to the UPP synthase family. Z-FPP synthase subfamily.</text>
</comment>
<comment type="caution">
    <text evidence="3">Lacks conserved residue(s) required for the propagation of feature annotation.</text>
</comment>
<evidence type="ECO:0000313" key="5">
    <source>
        <dbReference type="EMBL" id="GAA3556521.1"/>
    </source>
</evidence>
<feature type="binding site" evidence="3">
    <location>
        <begin position="69"/>
        <end position="72"/>
    </location>
    <ligand>
        <name>substrate</name>
    </ligand>
</feature>
<dbReference type="PROSITE" id="PS01066">
    <property type="entry name" value="UPP_SYNTHASE"/>
    <property type="match status" value="1"/>
</dbReference>
<dbReference type="InterPro" id="IPR001441">
    <property type="entry name" value="UPP_synth-like"/>
</dbReference>
<feature type="binding site" evidence="3">
    <location>
        <position position="73"/>
    </location>
    <ligand>
        <name>substrate</name>
    </ligand>
</feature>
<feature type="active site" evidence="3">
    <location>
        <position position="68"/>
    </location>
</feature>
<dbReference type="Proteomes" id="UP001500630">
    <property type="component" value="Unassembled WGS sequence"/>
</dbReference>
<comment type="subunit">
    <text evidence="3">Homodimer.</text>
</comment>
<feature type="region of interest" description="Disordered" evidence="4">
    <location>
        <begin position="1"/>
        <end position="32"/>
    </location>
</feature>
<evidence type="ECO:0000256" key="3">
    <source>
        <dbReference type="HAMAP-Rule" id="MF_01139"/>
    </source>
</evidence>
<dbReference type="PANTHER" id="PTHR10291">
    <property type="entry name" value="DEHYDRODOLICHYL DIPHOSPHATE SYNTHASE FAMILY MEMBER"/>
    <property type="match status" value="1"/>
</dbReference>
<keyword evidence="6" id="KW-1185">Reference proteome</keyword>
<dbReference type="PANTHER" id="PTHR10291:SF43">
    <property type="entry name" value="DEHYDRODOLICHYL DIPHOSPHATE SYNTHASE COMPLEX SUBUNIT DHDDS"/>
    <property type="match status" value="1"/>
</dbReference>
<dbReference type="CDD" id="cd00475">
    <property type="entry name" value="Cis_IPPS"/>
    <property type="match status" value="1"/>
</dbReference>
<dbReference type="HAMAP" id="MF_01139">
    <property type="entry name" value="ISPT"/>
    <property type="match status" value="1"/>
</dbReference>
<feature type="binding site" evidence="3">
    <location>
        <position position="68"/>
    </location>
    <ligand>
        <name>Mg(2+)</name>
        <dbReference type="ChEBI" id="CHEBI:18420"/>
    </ligand>
</feature>
<keyword evidence="3" id="KW-0479">Metal-binding</keyword>
<proteinExistence type="inferred from homology"/>
<keyword evidence="1 3" id="KW-0808">Transferase</keyword>
<comment type="caution">
    <text evidence="5">The sequence shown here is derived from an EMBL/GenBank/DDBJ whole genome shotgun (WGS) entry which is preliminary data.</text>
</comment>
<reference evidence="6" key="1">
    <citation type="journal article" date="2019" name="Int. J. Syst. Evol. Microbiol.">
        <title>The Global Catalogue of Microorganisms (GCM) 10K type strain sequencing project: providing services to taxonomists for standard genome sequencing and annotation.</title>
        <authorList>
            <consortium name="The Broad Institute Genomics Platform"/>
            <consortium name="The Broad Institute Genome Sequencing Center for Infectious Disease"/>
            <person name="Wu L."/>
            <person name="Ma J."/>
        </authorList>
    </citation>
    <scope>NUCLEOTIDE SEQUENCE [LARGE SCALE GENOMIC DNA]</scope>
    <source>
        <strain evidence="6">JCM 17326</strain>
    </source>
</reference>
<dbReference type="InterPro" id="IPR036424">
    <property type="entry name" value="UPP_synth-like_sf"/>
</dbReference>
<evidence type="ECO:0000313" key="6">
    <source>
        <dbReference type="Proteomes" id="UP001500630"/>
    </source>
</evidence>
<accession>A0ABP6WVX4</accession>
<dbReference type="EMBL" id="BAABDQ010000008">
    <property type="protein sequence ID" value="GAA3556521.1"/>
    <property type="molecule type" value="Genomic_DNA"/>
</dbReference>
<name>A0ABP6WVX4_9ACTN</name>
<organism evidence="5 6">
    <name type="scientific">Nonomuraea rosea</name>
    <dbReference type="NCBI Taxonomy" id="638574"/>
    <lineage>
        <taxon>Bacteria</taxon>
        <taxon>Bacillati</taxon>
        <taxon>Actinomycetota</taxon>
        <taxon>Actinomycetes</taxon>
        <taxon>Streptosporangiales</taxon>
        <taxon>Streptosporangiaceae</taxon>
        <taxon>Nonomuraea</taxon>
    </lineage>
</organism>